<keyword evidence="1" id="KW-0472">Membrane</keyword>
<reference evidence="2" key="1">
    <citation type="submission" date="2016-10" db="EMBL/GenBank/DDBJ databases">
        <authorList>
            <person name="See-Too W.S."/>
        </authorList>
    </citation>
    <scope>NUCLEOTIDE SEQUENCE</scope>
    <source>
        <strain evidence="2">L10.15</strain>
    </source>
</reference>
<sequence length="66" mass="8038">MFSTHPKLVILTYVALTISMLLMLFLFPNNEYKIWLAILIPFIVWLPFDILWLRRRREQKRNSTTN</sequence>
<dbReference type="Proteomes" id="UP000053354">
    <property type="component" value="Chromosome"/>
</dbReference>
<dbReference type="KEGG" id="pll:I858_014950"/>
<keyword evidence="3" id="KW-1185">Reference proteome</keyword>
<feature type="transmembrane region" description="Helical" evidence="1">
    <location>
        <begin position="7"/>
        <end position="28"/>
    </location>
</feature>
<accession>A0A1B1S526</accession>
<dbReference type="AlphaFoldDB" id="A0A1B1S526"/>
<gene>
    <name evidence="2" type="ORF">I858_014950</name>
</gene>
<proteinExistence type="predicted"/>
<keyword evidence="1" id="KW-1133">Transmembrane helix</keyword>
<evidence type="ECO:0000313" key="3">
    <source>
        <dbReference type="Proteomes" id="UP000053354"/>
    </source>
</evidence>
<name>A0A1B1S526_9BACL</name>
<evidence type="ECO:0000313" key="2">
    <source>
        <dbReference type="EMBL" id="ANU28288.1"/>
    </source>
</evidence>
<feature type="transmembrane region" description="Helical" evidence="1">
    <location>
        <begin position="34"/>
        <end position="53"/>
    </location>
</feature>
<dbReference type="EMBL" id="CP016540">
    <property type="protein sequence ID" value="ANU28288.1"/>
    <property type="molecule type" value="Genomic_DNA"/>
</dbReference>
<evidence type="ECO:0000256" key="1">
    <source>
        <dbReference type="SAM" id="Phobius"/>
    </source>
</evidence>
<protein>
    <submittedName>
        <fullName evidence="2">Uncharacterized protein</fullName>
    </submittedName>
</protein>
<keyword evidence="1" id="KW-0812">Transmembrane</keyword>
<organism evidence="2 3">
    <name type="scientific">Planococcus versutus</name>
    <dbReference type="NCBI Taxonomy" id="1302659"/>
    <lineage>
        <taxon>Bacteria</taxon>
        <taxon>Bacillati</taxon>
        <taxon>Bacillota</taxon>
        <taxon>Bacilli</taxon>
        <taxon>Bacillales</taxon>
        <taxon>Caryophanaceae</taxon>
        <taxon>Planococcus</taxon>
    </lineage>
</organism>